<evidence type="ECO:0000313" key="2">
    <source>
        <dbReference type="Proteomes" id="UP001497700"/>
    </source>
</evidence>
<sequence>MASISLREMQSHQYGINDKAKCHICGLILEAAEFRKPGLITSQIGTDSDNALADVWINIEIDSQLNVQKVAPSKFRRGPWEPRHYENSSESSASTPLPSKTMWGEMCQNWDIVEDSTTQAAFDRAARWLSHCMKYDEPCRPPDAHFTPRRLLNVGQEGGPFLVKPTEPTEYACLSYCWGETAESVLRTTNVQDAVKVCRGLNIPYLWVDSLCIIQDDAEAWHHDASMMDHIYLNSQLTIAALEPSSCKTGFLGKQRFGFPGWQHQVKLQDTSRKVIVRPEPDIVEYSLDKRGWCLQETMLSQRRLCFDGNEMSWECLCRKVCECGHYIWSLKEPGRNDISLVQIGALLKEDVLLSAPLPRKPISSLMATSRYLEWLMGTRSPNLVGTAPDRIYELWRTAVSSYSKRLLSRQSDKLMALAGLARVIIRSREGNYGENEYLAGLWKIELPFELAWMAIDSKPRPHPLVDGESAAANQKHFPSWSWASCDGVVGYDCTLPLTSWKSGPRYKFRVIDECSLAGVMGISTDGTPTSEGGRIRLKGGLMPVELAIFEEDTPEGDRPGSPTFLSFLSDMSRTGKTSAFVRPRNLHSTRVYLDELVGPTMRRDDAQVSCWLQGGRCTHCCEWNQKTEYYCFRLFSWILPTGKGLITKTGIQREILGPQVWFLVLKLSGRAEGAFERIGVGVGKDWRDTTKLFEMEFIDTSCATRPCKYGQEGSCGFFF</sequence>
<dbReference type="Proteomes" id="UP001497700">
    <property type="component" value="Unassembled WGS sequence"/>
</dbReference>
<proteinExistence type="predicted"/>
<accession>A0ACB9YRL3</accession>
<protein>
    <submittedName>
        <fullName evidence="1">HET-domain-containing protein</fullName>
    </submittedName>
</protein>
<name>A0ACB9YRL3_9PEZI</name>
<organism evidence="1 2">
    <name type="scientific">Hypoxylon rubiginosum</name>
    <dbReference type="NCBI Taxonomy" id="110542"/>
    <lineage>
        <taxon>Eukaryota</taxon>
        <taxon>Fungi</taxon>
        <taxon>Dikarya</taxon>
        <taxon>Ascomycota</taxon>
        <taxon>Pezizomycotina</taxon>
        <taxon>Sordariomycetes</taxon>
        <taxon>Xylariomycetidae</taxon>
        <taxon>Xylariales</taxon>
        <taxon>Hypoxylaceae</taxon>
        <taxon>Hypoxylon</taxon>
    </lineage>
</organism>
<dbReference type="EMBL" id="MU393540">
    <property type="protein sequence ID" value="KAI4861826.1"/>
    <property type="molecule type" value="Genomic_DNA"/>
</dbReference>
<gene>
    <name evidence="1" type="ORF">F4820DRAFT_460630</name>
</gene>
<reference evidence="1 2" key="1">
    <citation type="journal article" date="2022" name="New Phytol.">
        <title>Ecological generalism drives hyperdiversity of secondary metabolite gene clusters in xylarialean endophytes.</title>
        <authorList>
            <person name="Franco M.E.E."/>
            <person name="Wisecaver J.H."/>
            <person name="Arnold A.E."/>
            <person name="Ju Y.M."/>
            <person name="Slot J.C."/>
            <person name="Ahrendt S."/>
            <person name="Moore L.P."/>
            <person name="Eastman K.E."/>
            <person name="Scott K."/>
            <person name="Konkel Z."/>
            <person name="Mondo S.J."/>
            <person name="Kuo A."/>
            <person name="Hayes R.D."/>
            <person name="Haridas S."/>
            <person name="Andreopoulos B."/>
            <person name="Riley R."/>
            <person name="LaButti K."/>
            <person name="Pangilinan J."/>
            <person name="Lipzen A."/>
            <person name="Amirebrahimi M."/>
            <person name="Yan J."/>
            <person name="Adam C."/>
            <person name="Keymanesh K."/>
            <person name="Ng V."/>
            <person name="Louie K."/>
            <person name="Northen T."/>
            <person name="Drula E."/>
            <person name="Henrissat B."/>
            <person name="Hsieh H.M."/>
            <person name="Youens-Clark K."/>
            <person name="Lutzoni F."/>
            <person name="Miadlikowska J."/>
            <person name="Eastwood D.C."/>
            <person name="Hamelin R.C."/>
            <person name="Grigoriev I.V."/>
            <person name="U'Ren J.M."/>
        </authorList>
    </citation>
    <scope>NUCLEOTIDE SEQUENCE [LARGE SCALE GENOMIC DNA]</scope>
    <source>
        <strain evidence="1 2">CBS 119005</strain>
    </source>
</reference>
<keyword evidence="2" id="KW-1185">Reference proteome</keyword>
<evidence type="ECO:0000313" key="1">
    <source>
        <dbReference type="EMBL" id="KAI4861826.1"/>
    </source>
</evidence>
<comment type="caution">
    <text evidence="1">The sequence shown here is derived from an EMBL/GenBank/DDBJ whole genome shotgun (WGS) entry which is preliminary data.</text>
</comment>